<dbReference type="InterPro" id="IPR011991">
    <property type="entry name" value="ArsR-like_HTH"/>
</dbReference>
<dbReference type="InterPro" id="IPR036390">
    <property type="entry name" value="WH_DNA-bd_sf"/>
</dbReference>
<keyword evidence="3" id="KW-0804">Transcription</keyword>
<dbReference type="STRING" id="52689.AKG39_17665"/>
<dbReference type="SUPFAM" id="SSF46785">
    <property type="entry name" value="Winged helix' DNA-binding domain"/>
    <property type="match status" value="1"/>
</dbReference>
<evidence type="ECO:0000313" key="5">
    <source>
        <dbReference type="EMBL" id="KNZ40443.1"/>
    </source>
</evidence>
<name>A0A0L6TW16_9FIRM</name>
<proteinExistence type="predicted"/>
<protein>
    <submittedName>
        <fullName evidence="5">Transcriptional regulator</fullName>
    </submittedName>
</protein>
<dbReference type="GO" id="GO:0003700">
    <property type="term" value="F:DNA-binding transcription factor activity"/>
    <property type="evidence" value="ECO:0007669"/>
    <property type="project" value="InterPro"/>
</dbReference>
<evidence type="ECO:0000313" key="6">
    <source>
        <dbReference type="Proteomes" id="UP000036873"/>
    </source>
</evidence>
<dbReference type="SMART" id="SM00418">
    <property type="entry name" value="HTH_ARSR"/>
    <property type="match status" value="1"/>
</dbReference>
<feature type="domain" description="HTH arsR-type" evidence="4">
    <location>
        <begin position="3"/>
        <end position="96"/>
    </location>
</feature>
<dbReference type="AlphaFoldDB" id="A0A0L6TW16"/>
<evidence type="ECO:0000256" key="1">
    <source>
        <dbReference type="ARBA" id="ARBA00023015"/>
    </source>
</evidence>
<evidence type="ECO:0000256" key="2">
    <source>
        <dbReference type="ARBA" id="ARBA00023125"/>
    </source>
</evidence>
<dbReference type="NCBIfam" id="NF033788">
    <property type="entry name" value="HTH_metalloreg"/>
    <property type="match status" value="1"/>
</dbReference>
<dbReference type="CDD" id="cd00090">
    <property type="entry name" value="HTH_ARSR"/>
    <property type="match status" value="1"/>
</dbReference>
<dbReference type="EMBL" id="LGYO01000061">
    <property type="protein sequence ID" value="KNZ40443.1"/>
    <property type="molecule type" value="Genomic_DNA"/>
</dbReference>
<gene>
    <name evidence="5" type="ORF">AKG39_17665</name>
</gene>
<dbReference type="GO" id="GO:0003677">
    <property type="term" value="F:DNA binding"/>
    <property type="evidence" value="ECO:0007669"/>
    <property type="project" value="UniProtKB-KW"/>
</dbReference>
<dbReference type="InterPro" id="IPR001845">
    <property type="entry name" value="HTH_ArsR_DNA-bd_dom"/>
</dbReference>
<dbReference type="Gene3D" id="1.10.10.10">
    <property type="entry name" value="Winged helix-like DNA-binding domain superfamily/Winged helix DNA-binding domain"/>
    <property type="match status" value="1"/>
</dbReference>
<dbReference type="InterPro" id="IPR051081">
    <property type="entry name" value="HTH_MetalResp_TranReg"/>
</dbReference>
<keyword evidence="6" id="KW-1185">Reference proteome</keyword>
<comment type="caution">
    <text evidence="5">The sequence shown here is derived from an EMBL/GenBank/DDBJ whole genome shotgun (WGS) entry which is preliminary data.</text>
</comment>
<organism evidence="5 6">
    <name type="scientific">Acetobacterium bakii</name>
    <dbReference type="NCBI Taxonomy" id="52689"/>
    <lineage>
        <taxon>Bacteria</taxon>
        <taxon>Bacillati</taxon>
        <taxon>Bacillota</taxon>
        <taxon>Clostridia</taxon>
        <taxon>Eubacteriales</taxon>
        <taxon>Eubacteriaceae</taxon>
        <taxon>Acetobacterium</taxon>
    </lineage>
</organism>
<evidence type="ECO:0000259" key="4">
    <source>
        <dbReference type="PROSITE" id="PS50987"/>
    </source>
</evidence>
<reference evidence="6" key="1">
    <citation type="submission" date="2015-07" db="EMBL/GenBank/DDBJ databases">
        <title>Draft genome sequence of Acetobacterium bakii DSM 8293, a potential psychrophilic chemical producer through syngas fermentation.</title>
        <authorList>
            <person name="Song Y."/>
            <person name="Hwang S."/>
            <person name="Cho B.-K."/>
        </authorList>
    </citation>
    <scope>NUCLEOTIDE SEQUENCE [LARGE SCALE GENOMIC DNA]</scope>
    <source>
        <strain evidence="6">DSM 8239</strain>
    </source>
</reference>
<dbReference type="PRINTS" id="PR00778">
    <property type="entry name" value="HTHARSR"/>
</dbReference>
<accession>A0A0L6TW16</accession>
<dbReference type="PANTHER" id="PTHR33154:SF18">
    <property type="entry name" value="ARSENICAL RESISTANCE OPERON REPRESSOR"/>
    <property type="match status" value="1"/>
</dbReference>
<dbReference type="OrthoDB" id="9802016at2"/>
<keyword evidence="2" id="KW-0238">DNA-binding</keyword>
<sequence length="96" mass="10891">MEISRKDYEQPAEMLKALGHPVRLCITKGLISKGRCNVSYMEECLEVSQSAISQHLSKLRNAGIVKGYRTGNEVYYEVISEHAKKIVNSLFEEETI</sequence>
<evidence type="ECO:0000256" key="3">
    <source>
        <dbReference type="ARBA" id="ARBA00023163"/>
    </source>
</evidence>
<dbReference type="PROSITE" id="PS50987">
    <property type="entry name" value="HTH_ARSR_2"/>
    <property type="match status" value="1"/>
</dbReference>
<keyword evidence="1" id="KW-0805">Transcription regulation</keyword>
<dbReference type="RefSeq" id="WP_050741723.1">
    <property type="nucleotide sequence ID" value="NZ_LGYO01000061.1"/>
</dbReference>
<dbReference type="Pfam" id="PF01022">
    <property type="entry name" value="HTH_5"/>
    <property type="match status" value="1"/>
</dbReference>
<dbReference type="PANTHER" id="PTHR33154">
    <property type="entry name" value="TRANSCRIPTIONAL REGULATOR, ARSR FAMILY"/>
    <property type="match status" value="1"/>
</dbReference>
<dbReference type="InterPro" id="IPR036388">
    <property type="entry name" value="WH-like_DNA-bd_sf"/>
</dbReference>
<dbReference type="Proteomes" id="UP000036873">
    <property type="component" value="Unassembled WGS sequence"/>
</dbReference>